<feature type="region of interest" description="Disordered" evidence="1">
    <location>
        <begin position="1"/>
        <end position="86"/>
    </location>
</feature>
<evidence type="ECO:0000313" key="3">
    <source>
        <dbReference type="Proteomes" id="UP000233551"/>
    </source>
</evidence>
<reference evidence="2 3" key="1">
    <citation type="submission" date="2017-11" db="EMBL/GenBank/DDBJ databases">
        <title>De-novo sequencing of pomegranate (Punica granatum L.) genome.</title>
        <authorList>
            <person name="Akparov Z."/>
            <person name="Amiraslanov A."/>
            <person name="Hajiyeva S."/>
            <person name="Abbasov M."/>
            <person name="Kaur K."/>
            <person name="Hamwieh A."/>
            <person name="Solovyev V."/>
            <person name="Salamov A."/>
            <person name="Braich B."/>
            <person name="Kosarev P."/>
            <person name="Mahmoud A."/>
            <person name="Hajiyev E."/>
            <person name="Babayeva S."/>
            <person name="Izzatullayeva V."/>
            <person name="Mammadov A."/>
            <person name="Mammadov A."/>
            <person name="Sharifova S."/>
            <person name="Ojaghi J."/>
            <person name="Eynullazada K."/>
            <person name="Bayramov B."/>
            <person name="Abdulazimova A."/>
            <person name="Shahmuradov I."/>
        </authorList>
    </citation>
    <scope>NUCLEOTIDE SEQUENCE [LARGE SCALE GENOMIC DNA]</scope>
    <source>
        <strain evidence="3">cv. AG2017</strain>
        <tissue evidence="2">Leaf</tissue>
    </source>
</reference>
<dbReference type="AlphaFoldDB" id="A0A2I0JW65"/>
<evidence type="ECO:0000256" key="1">
    <source>
        <dbReference type="SAM" id="MobiDB-lite"/>
    </source>
</evidence>
<dbReference type="EMBL" id="PGOL01001146">
    <property type="protein sequence ID" value="PKI60559.1"/>
    <property type="molecule type" value="Genomic_DNA"/>
</dbReference>
<gene>
    <name evidence="2" type="ORF">CRG98_019035</name>
</gene>
<protein>
    <submittedName>
        <fullName evidence="2">Uncharacterized protein</fullName>
    </submittedName>
</protein>
<keyword evidence="3" id="KW-1185">Reference proteome</keyword>
<evidence type="ECO:0000313" key="2">
    <source>
        <dbReference type="EMBL" id="PKI60559.1"/>
    </source>
</evidence>
<organism evidence="2 3">
    <name type="scientific">Punica granatum</name>
    <name type="common">Pomegranate</name>
    <dbReference type="NCBI Taxonomy" id="22663"/>
    <lineage>
        <taxon>Eukaryota</taxon>
        <taxon>Viridiplantae</taxon>
        <taxon>Streptophyta</taxon>
        <taxon>Embryophyta</taxon>
        <taxon>Tracheophyta</taxon>
        <taxon>Spermatophyta</taxon>
        <taxon>Magnoliopsida</taxon>
        <taxon>eudicotyledons</taxon>
        <taxon>Gunneridae</taxon>
        <taxon>Pentapetalae</taxon>
        <taxon>rosids</taxon>
        <taxon>malvids</taxon>
        <taxon>Myrtales</taxon>
        <taxon>Lythraceae</taxon>
        <taxon>Punica</taxon>
    </lineage>
</organism>
<proteinExistence type="predicted"/>
<feature type="compositionally biased region" description="Basic and acidic residues" evidence="1">
    <location>
        <begin position="50"/>
        <end position="68"/>
    </location>
</feature>
<accession>A0A2I0JW65</accession>
<comment type="caution">
    <text evidence="2">The sequence shown here is derived from an EMBL/GenBank/DDBJ whole genome shotgun (WGS) entry which is preliminary data.</text>
</comment>
<sequence>MAGQVAGARYHSLAARRSERISHSSKALNSLKKTAAHSLAKTKQNPQDLSRNHDRVDPRLFSPNDHHSYLRRSVRSREPLTLPQNSIGNHRSDVRLANCPVGSVSWTCSIFRNLCKAIRVNPITLGPRDRHHHLGGFLGYPEQG</sequence>
<dbReference type="Proteomes" id="UP000233551">
    <property type="component" value="Unassembled WGS sequence"/>
</dbReference>
<name>A0A2I0JW65_PUNGR</name>